<dbReference type="InterPro" id="IPR029062">
    <property type="entry name" value="Class_I_gatase-like"/>
</dbReference>
<dbReference type="InterPro" id="IPR000834">
    <property type="entry name" value="Peptidase_M14"/>
</dbReference>
<keyword evidence="4" id="KW-0645">Protease</keyword>
<dbReference type="Pfam" id="PF00246">
    <property type="entry name" value="Peptidase_M14"/>
    <property type="match status" value="1"/>
</dbReference>
<dbReference type="PROSITE" id="PS52035">
    <property type="entry name" value="PEPTIDASE_M14"/>
    <property type="match status" value="1"/>
</dbReference>
<evidence type="ECO:0000256" key="2">
    <source>
        <dbReference type="SAM" id="SignalP"/>
    </source>
</evidence>
<feature type="signal peptide" evidence="2">
    <location>
        <begin position="1"/>
        <end position="25"/>
    </location>
</feature>
<dbReference type="GO" id="GO:0004181">
    <property type="term" value="F:metallocarboxypeptidase activity"/>
    <property type="evidence" value="ECO:0007669"/>
    <property type="project" value="InterPro"/>
</dbReference>
<keyword evidence="4" id="KW-0378">Hydrolase</keyword>
<name>A0A660L5K3_9ACTN</name>
<feature type="chain" id="PRO_5024982499" evidence="2">
    <location>
        <begin position="26"/>
        <end position="950"/>
    </location>
</feature>
<dbReference type="OrthoDB" id="9758209at2"/>
<comment type="similarity">
    <text evidence="1">Belongs to the peptidase M14 family.</text>
</comment>
<dbReference type="SMART" id="SM00631">
    <property type="entry name" value="Zn_pept"/>
    <property type="match status" value="1"/>
</dbReference>
<dbReference type="RefSeq" id="WP_121246886.1">
    <property type="nucleotide sequence ID" value="NZ_RBIL01000001.1"/>
</dbReference>
<dbReference type="AlphaFoldDB" id="A0A660L5K3"/>
<dbReference type="SUPFAM" id="SSF52317">
    <property type="entry name" value="Class I glutamine amidotransferase-like"/>
    <property type="match status" value="1"/>
</dbReference>
<comment type="caution">
    <text evidence="4">The sequence shown here is derived from an EMBL/GenBank/DDBJ whole genome shotgun (WGS) entry which is preliminary data.</text>
</comment>
<sequence>MSSRLKAAASVAALALLATPVAASAGSTAGPSVASTAATAAQAAADVKGWPQQNVLPVWPDNPNDASIPIGVTPYDEIAPKLNALQAQSNRVSVRVAGKSSGGRDLYVATVTWPETDAEAAQQEAWKDKIEDDPVAARTDAALLAGYKTPLFVNGNIHGNEWEGTDAILRVIDKWAKSTDSAVETLLKRNRITFNVTSNPDGRVLGTRPNEAGYDLNRDLTIVSQPESRLIRDLTVQTQSLFLLDLHGYVTPTLLWPSTPPHNPNNDYDLYIKHGLPAAIQMEQGLKDLGYPETQSARIPFRDDEVGVWDDYPPIYVPSFALYQGTIPYTIEAPLNPRGTNLSLEERKRRSGINTDVHEVAINKALAYMQTNRDQLIFDQAELFRRGWAGEPTRDIPDSFVPGWGPEDNYKTQFPRAYVIPAGAGQRSAAAAKRLVDLIVESNGRVTQAKAAFTAGGKSYAAGSYVIDMHQPLRGLVNTLLEPGLDITDRVDDLYAGPAGWSHGLTWGATVDTLQSEFPGVATERVFAGAVTSVVPTGNTDLVLDPRDAEDVLAINALLGQGIKLTRLADGSVLIPASARAAALTEAQTRGLTLTTAPASWSGSTIADKVVVAYVGGSEVRDVLKAIGFEAKAVTATTLTTALTADVDVLVVGGTLNPATLNAANKAVYDAFLARGGGIVGLGTAGSAHTTNAGLLTATGTAGNSLTSGVANVVNHGGPIVNNAQPHAWIFQPAWYTNLGPNAVVEQSFATEPLLAGWWPKTGTQGRPAAAGKATVVRAESAAGNGVVLIGTSVVTRLHAKGLNATFGRAILFAAAAKNTAASTSTGGTVGGSVPATLSLTLGSPASFGTFKPGVPAEYTATTDATVISTAGDATLSVTDPSTTNTGFLVNGAFKLAQPLQGLGVVKTWTGPTSNEKVPVTFKQVIGEKDPLRTGSYSKTLTFTLSTTTP</sequence>
<accession>A0A660L5K3</accession>
<protein>
    <submittedName>
        <fullName evidence="4">Zinc carboxypeptidase</fullName>
    </submittedName>
</protein>
<evidence type="ECO:0000256" key="1">
    <source>
        <dbReference type="PROSITE-ProRule" id="PRU01379"/>
    </source>
</evidence>
<organism evidence="4 5">
    <name type="scientific">Solirubrobacter pauli</name>
    <dbReference type="NCBI Taxonomy" id="166793"/>
    <lineage>
        <taxon>Bacteria</taxon>
        <taxon>Bacillati</taxon>
        <taxon>Actinomycetota</taxon>
        <taxon>Thermoleophilia</taxon>
        <taxon>Solirubrobacterales</taxon>
        <taxon>Solirubrobacteraceae</taxon>
        <taxon>Solirubrobacter</taxon>
    </lineage>
</organism>
<evidence type="ECO:0000313" key="4">
    <source>
        <dbReference type="EMBL" id="RKQ90382.1"/>
    </source>
</evidence>
<keyword evidence="4" id="KW-0121">Carboxypeptidase</keyword>
<proteinExistence type="inferred from homology"/>
<comment type="caution">
    <text evidence="1">Lacks conserved residue(s) required for the propagation of feature annotation.</text>
</comment>
<dbReference type="GO" id="GO:0006508">
    <property type="term" value="P:proteolysis"/>
    <property type="evidence" value="ECO:0007669"/>
    <property type="project" value="InterPro"/>
</dbReference>
<evidence type="ECO:0000313" key="5">
    <source>
        <dbReference type="Proteomes" id="UP000278962"/>
    </source>
</evidence>
<dbReference type="Gene3D" id="3.40.50.880">
    <property type="match status" value="1"/>
</dbReference>
<dbReference type="SUPFAM" id="SSF53187">
    <property type="entry name" value="Zn-dependent exopeptidases"/>
    <property type="match status" value="1"/>
</dbReference>
<keyword evidence="5" id="KW-1185">Reference proteome</keyword>
<evidence type="ECO:0000259" key="3">
    <source>
        <dbReference type="PROSITE" id="PS52035"/>
    </source>
</evidence>
<feature type="domain" description="Peptidase M14" evidence="3">
    <location>
        <begin position="71"/>
        <end position="438"/>
    </location>
</feature>
<gene>
    <name evidence="4" type="ORF">C8N24_0184</name>
</gene>
<dbReference type="Proteomes" id="UP000278962">
    <property type="component" value="Unassembled WGS sequence"/>
</dbReference>
<keyword evidence="2" id="KW-0732">Signal</keyword>
<dbReference type="Gene3D" id="3.40.630.10">
    <property type="entry name" value="Zn peptidases"/>
    <property type="match status" value="1"/>
</dbReference>
<dbReference type="GO" id="GO:0008270">
    <property type="term" value="F:zinc ion binding"/>
    <property type="evidence" value="ECO:0007669"/>
    <property type="project" value="InterPro"/>
</dbReference>
<reference evidence="4 5" key="1">
    <citation type="submission" date="2018-10" db="EMBL/GenBank/DDBJ databases">
        <title>Genomic Encyclopedia of Archaeal and Bacterial Type Strains, Phase II (KMG-II): from individual species to whole genera.</title>
        <authorList>
            <person name="Goeker M."/>
        </authorList>
    </citation>
    <scope>NUCLEOTIDE SEQUENCE [LARGE SCALE GENOMIC DNA]</scope>
    <source>
        <strain evidence="4 5">DSM 14954</strain>
    </source>
</reference>
<dbReference type="EMBL" id="RBIL01000001">
    <property type="protein sequence ID" value="RKQ90382.1"/>
    <property type="molecule type" value="Genomic_DNA"/>
</dbReference>